<dbReference type="Gene3D" id="3.40.50.720">
    <property type="entry name" value="NAD(P)-binding Rossmann-like Domain"/>
    <property type="match status" value="1"/>
</dbReference>
<dbReference type="GO" id="GO:0071555">
    <property type="term" value="P:cell wall organization"/>
    <property type="evidence" value="ECO:0007669"/>
    <property type="project" value="UniProtKB-KW"/>
</dbReference>
<dbReference type="SUPFAM" id="SSF51984">
    <property type="entry name" value="MurCD N-terminal domain"/>
    <property type="match status" value="1"/>
</dbReference>
<feature type="domain" description="Mur ligase central" evidence="20">
    <location>
        <begin position="126"/>
        <end position="304"/>
    </location>
</feature>
<comment type="pathway">
    <text evidence="3 17 18">Cell wall biogenesis; peptidoglycan biosynthesis.</text>
</comment>
<dbReference type="InterPro" id="IPR004101">
    <property type="entry name" value="Mur_ligase_C"/>
</dbReference>
<evidence type="ECO:0000256" key="16">
    <source>
        <dbReference type="ARBA" id="ARBA00047632"/>
    </source>
</evidence>
<keyword evidence="11 17" id="KW-0133">Cell shape</keyword>
<evidence type="ECO:0000313" key="21">
    <source>
        <dbReference type="EMBL" id="EET60065.1"/>
    </source>
</evidence>
<evidence type="ECO:0000256" key="12">
    <source>
        <dbReference type="ARBA" id="ARBA00022984"/>
    </source>
</evidence>
<dbReference type="InterPro" id="IPR005762">
    <property type="entry name" value="MurD"/>
</dbReference>
<evidence type="ECO:0000256" key="7">
    <source>
        <dbReference type="ARBA" id="ARBA00022490"/>
    </source>
</evidence>
<dbReference type="PANTHER" id="PTHR43692:SF1">
    <property type="entry name" value="UDP-N-ACETYLMURAMOYLALANINE--D-GLUTAMATE LIGASE"/>
    <property type="match status" value="1"/>
</dbReference>
<dbReference type="UniPathway" id="UPA00219"/>
<feature type="binding site" evidence="17">
    <location>
        <begin position="128"/>
        <end position="134"/>
    </location>
    <ligand>
        <name>ATP</name>
        <dbReference type="ChEBI" id="CHEBI:30616"/>
    </ligand>
</feature>
<evidence type="ECO:0000256" key="15">
    <source>
        <dbReference type="ARBA" id="ARBA00032324"/>
    </source>
</evidence>
<keyword evidence="10 17" id="KW-0067">ATP-binding</keyword>
<dbReference type="GO" id="GO:0005737">
    <property type="term" value="C:cytoplasm"/>
    <property type="evidence" value="ECO:0007669"/>
    <property type="project" value="UniProtKB-SubCell"/>
</dbReference>
<keyword evidence="7 17" id="KW-0963">Cytoplasm</keyword>
<dbReference type="GO" id="GO:0051301">
    <property type="term" value="P:cell division"/>
    <property type="evidence" value="ECO:0007669"/>
    <property type="project" value="UniProtKB-KW"/>
</dbReference>
<comment type="similarity">
    <text evidence="4 17">Belongs to the MurCDEF family.</text>
</comment>
<dbReference type="InterPro" id="IPR036565">
    <property type="entry name" value="Mur-like_cat_sf"/>
</dbReference>
<dbReference type="SUPFAM" id="SSF53244">
    <property type="entry name" value="MurD-like peptide ligases, peptide-binding domain"/>
    <property type="match status" value="1"/>
</dbReference>
<comment type="subcellular location">
    <subcellularLocation>
        <location evidence="2 17 18">Cytoplasm</location>
    </subcellularLocation>
</comment>
<evidence type="ECO:0000256" key="14">
    <source>
        <dbReference type="ARBA" id="ARBA00030398"/>
    </source>
</evidence>
<comment type="caution">
    <text evidence="21">The sequence shown here is derived from an EMBL/GenBank/DDBJ whole genome shotgun (WGS) entry which is preliminary data.</text>
</comment>
<dbReference type="AlphaFoldDB" id="C6LH06"/>
<sequence length="468" mass="51907">MWSAGVKETEENNMDLQNKKVLVFGTGISGIAAAQLLEKMGALPVLFDGNTELKKEDIREKLDGTEAEIYLGELPQDTAEQLSLVVLSPGVPTDLPLVNALRERGLPIWGEIELAYENSRGDVLAVTGTNGKTTTTSLLGAIMKHARDSVFVVGNIGVPYTQMVTQTTEDSVTVAEISSFQLETIEAFRPKVSAILNITPDHLNRHHTMEEYIRVKELITLNQTPEDTCVLNYEDEILREFGKSLSCRVIFFSSLRTLEKGISLNGDRIEYRDGDTVIPFCSTGELKLPGRHNYENVMAAAAMALAYGVSVEDICYVLKRFTAVEHRIEFVAEVDGVAYYNDSKGTNPDAAIKGIQAMDRPTLLIGGGYDKNSDYEEWIQAFDGKVRYLVLIGQTREKIKEAAERCGFTDTVLADTFEEAFDFCAGHARRGDAVLLSPACASWGMFPNYEVRGKVFKELVHKLEHRPE</sequence>
<dbReference type="EC" id="6.3.2.9" evidence="5 17"/>
<evidence type="ECO:0000256" key="4">
    <source>
        <dbReference type="ARBA" id="ARBA00010416"/>
    </source>
</evidence>
<name>C6LH06_9FIRM</name>
<feature type="domain" description="Mur ligase C-terminal" evidence="19">
    <location>
        <begin position="326"/>
        <end position="440"/>
    </location>
</feature>
<dbReference type="InterPro" id="IPR036615">
    <property type="entry name" value="Mur_ligase_C_dom_sf"/>
</dbReference>
<protein>
    <recommendedName>
        <fullName evidence="6 17">UDP-N-acetylmuramoylalanine--D-glutamate ligase</fullName>
        <ecNumber evidence="5 17">6.3.2.9</ecNumber>
    </recommendedName>
    <alternativeName>
        <fullName evidence="15 17">D-glutamic acid-adding enzyme</fullName>
    </alternativeName>
    <alternativeName>
        <fullName evidence="14 17">UDP-N-acetylmuramoyl-L-alanyl-D-glutamate synthetase</fullName>
    </alternativeName>
</protein>
<keyword evidence="17 18" id="KW-0131">Cell cycle</keyword>
<evidence type="ECO:0000256" key="5">
    <source>
        <dbReference type="ARBA" id="ARBA00012212"/>
    </source>
</evidence>
<evidence type="ECO:0000256" key="2">
    <source>
        <dbReference type="ARBA" id="ARBA00004496"/>
    </source>
</evidence>
<dbReference type="GO" id="GO:0005524">
    <property type="term" value="F:ATP binding"/>
    <property type="evidence" value="ECO:0007669"/>
    <property type="project" value="UniProtKB-UniRule"/>
</dbReference>
<keyword evidence="12 17" id="KW-0573">Peptidoglycan synthesis</keyword>
<evidence type="ECO:0000313" key="22">
    <source>
        <dbReference type="Proteomes" id="UP000005561"/>
    </source>
</evidence>
<evidence type="ECO:0000256" key="9">
    <source>
        <dbReference type="ARBA" id="ARBA00022741"/>
    </source>
</evidence>
<dbReference type="PANTHER" id="PTHR43692">
    <property type="entry name" value="UDP-N-ACETYLMURAMOYLALANINE--D-GLUTAMATE LIGASE"/>
    <property type="match status" value="1"/>
</dbReference>
<keyword evidence="13 17" id="KW-0961">Cell wall biogenesis/degradation</keyword>
<keyword evidence="9 17" id="KW-0547">Nucleotide-binding</keyword>
<keyword evidence="17 18" id="KW-0132">Cell division</keyword>
<dbReference type="Pfam" id="PF08245">
    <property type="entry name" value="Mur_ligase_M"/>
    <property type="match status" value="1"/>
</dbReference>
<organism evidence="21 22">
    <name type="scientific">Marvinbryantia formatexigens DSM 14469</name>
    <dbReference type="NCBI Taxonomy" id="478749"/>
    <lineage>
        <taxon>Bacteria</taxon>
        <taxon>Bacillati</taxon>
        <taxon>Bacillota</taxon>
        <taxon>Clostridia</taxon>
        <taxon>Lachnospirales</taxon>
        <taxon>Lachnospiraceae</taxon>
        <taxon>Marvinbryantia</taxon>
    </lineage>
</organism>
<evidence type="ECO:0000256" key="8">
    <source>
        <dbReference type="ARBA" id="ARBA00022598"/>
    </source>
</evidence>
<dbReference type="Pfam" id="PF21799">
    <property type="entry name" value="MurD-like_N"/>
    <property type="match status" value="1"/>
</dbReference>
<evidence type="ECO:0000256" key="18">
    <source>
        <dbReference type="RuleBase" id="RU003664"/>
    </source>
</evidence>
<keyword evidence="22" id="KW-1185">Reference proteome</keyword>
<dbReference type="HAMAP" id="MF_00639">
    <property type="entry name" value="MurD"/>
    <property type="match status" value="1"/>
</dbReference>
<dbReference type="SUPFAM" id="SSF53623">
    <property type="entry name" value="MurD-like peptide ligases, catalytic domain"/>
    <property type="match status" value="1"/>
</dbReference>
<evidence type="ECO:0000256" key="13">
    <source>
        <dbReference type="ARBA" id="ARBA00023316"/>
    </source>
</evidence>
<dbReference type="Pfam" id="PF02875">
    <property type="entry name" value="Mur_ligase_C"/>
    <property type="match status" value="1"/>
</dbReference>
<dbReference type="InterPro" id="IPR013221">
    <property type="entry name" value="Mur_ligase_cen"/>
</dbReference>
<comment type="catalytic activity">
    <reaction evidence="16 17 18">
        <text>UDP-N-acetyl-alpha-D-muramoyl-L-alanine + D-glutamate + ATP = UDP-N-acetyl-alpha-D-muramoyl-L-alanyl-D-glutamate + ADP + phosphate + H(+)</text>
        <dbReference type="Rhea" id="RHEA:16429"/>
        <dbReference type="ChEBI" id="CHEBI:15378"/>
        <dbReference type="ChEBI" id="CHEBI:29986"/>
        <dbReference type="ChEBI" id="CHEBI:30616"/>
        <dbReference type="ChEBI" id="CHEBI:43474"/>
        <dbReference type="ChEBI" id="CHEBI:83898"/>
        <dbReference type="ChEBI" id="CHEBI:83900"/>
        <dbReference type="ChEBI" id="CHEBI:456216"/>
        <dbReference type="EC" id="6.3.2.9"/>
    </reaction>
</comment>
<evidence type="ECO:0000256" key="10">
    <source>
        <dbReference type="ARBA" id="ARBA00022840"/>
    </source>
</evidence>
<dbReference type="EMBL" id="ACCL02000013">
    <property type="protein sequence ID" value="EET60065.1"/>
    <property type="molecule type" value="Genomic_DNA"/>
</dbReference>
<dbReference type="NCBIfam" id="TIGR01087">
    <property type="entry name" value="murD"/>
    <property type="match status" value="1"/>
</dbReference>
<evidence type="ECO:0000259" key="19">
    <source>
        <dbReference type="Pfam" id="PF02875"/>
    </source>
</evidence>
<dbReference type="GO" id="GO:0009252">
    <property type="term" value="P:peptidoglycan biosynthetic process"/>
    <property type="evidence" value="ECO:0007669"/>
    <property type="project" value="UniProtKB-UniRule"/>
</dbReference>
<dbReference type="STRING" id="168384.SAMN05660368_02692"/>
<dbReference type="GO" id="GO:0008764">
    <property type="term" value="F:UDP-N-acetylmuramoylalanine-D-glutamate ligase activity"/>
    <property type="evidence" value="ECO:0007669"/>
    <property type="project" value="UniProtKB-UniRule"/>
</dbReference>
<dbReference type="Gene3D" id="3.40.1190.10">
    <property type="entry name" value="Mur-like, catalytic domain"/>
    <property type="match status" value="1"/>
</dbReference>
<keyword evidence="8 17" id="KW-0436">Ligase</keyword>
<reference evidence="21" key="1">
    <citation type="submission" date="2009-07" db="EMBL/GenBank/DDBJ databases">
        <authorList>
            <person name="Weinstock G."/>
            <person name="Sodergren E."/>
            <person name="Clifton S."/>
            <person name="Fulton L."/>
            <person name="Fulton B."/>
            <person name="Courtney L."/>
            <person name="Fronick C."/>
            <person name="Harrison M."/>
            <person name="Strong C."/>
            <person name="Farmer C."/>
            <person name="Delahaunty K."/>
            <person name="Markovic C."/>
            <person name="Hall O."/>
            <person name="Minx P."/>
            <person name="Tomlinson C."/>
            <person name="Mitreva M."/>
            <person name="Nelson J."/>
            <person name="Hou S."/>
            <person name="Wollam A."/>
            <person name="Pepin K.H."/>
            <person name="Johnson M."/>
            <person name="Bhonagiri V."/>
            <person name="Nash W.E."/>
            <person name="Warren W."/>
            <person name="Chinwalla A."/>
            <person name="Mardis E.R."/>
            <person name="Wilson R.K."/>
        </authorList>
    </citation>
    <scope>NUCLEOTIDE SEQUENCE [LARGE SCALE GENOMIC DNA]</scope>
    <source>
        <strain evidence="21">DSM 14469</strain>
    </source>
</reference>
<accession>C6LH06</accession>
<evidence type="ECO:0000256" key="11">
    <source>
        <dbReference type="ARBA" id="ARBA00022960"/>
    </source>
</evidence>
<evidence type="ECO:0000256" key="3">
    <source>
        <dbReference type="ARBA" id="ARBA00004752"/>
    </source>
</evidence>
<evidence type="ECO:0000259" key="20">
    <source>
        <dbReference type="Pfam" id="PF08245"/>
    </source>
</evidence>
<gene>
    <name evidence="17 21" type="primary">murD</name>
    <name evidence="21" type="ORF">BRYFOR_07916</name>
</gene>
<evidence type="ECO:0000256" key="6">
    <source>
        <dbReference type="ARBA" id="ARBA00015655"/>
    </source>
</evidence>
<evidence type="ECO:0000256" key="1">
    <source>
        <dbReference type="ARBA" id="ARBA00002734"/>
    </source>
</evidence>
<dbReference type="eggNOG" id="COG0771">
    <property type="taxonomic scope" value="Bacteria"/>
</dbReference>
<dbReference type="Gene3D" id="3.90.190.20">
    <property type="entry name" value="Mur ligase, C-terminal domain"/>
    <property type="match status" value="1"/>
</dbReference>
<comment type="function">
    <text evidence="1 17 18">Cell wall formation. Catalyzes the addition of glutamate to the nucleotide precursor UDP-N-acetylmuramoyl-L-alanine (UMA).</text>
</comment>
<evidence type="ECO:0000256" key="17">
    <source>
        <dbReference type="HAMAP-Rule" id="MF_00639"/>
    </source>
</evidence>
<dbReference type="Proteomes" id="UP000005561">
    <property type="component" value="Unassembled WGS sequence"/>
</dbReference>
<dbReference type="GO" id="GO:0008360">
    <property type="term" value="P:regulation of cell shape"/>
    <property type="evidence" value="ECO:0007669"/>
    <property type="project" value="UniProtKB-KW"/>
</dbReference>
<proteinExistence type="inferred from homology"/>